<evidence type="ECO:0000256" key="9">
    <source>
        <dbReference type="RuleBase" id="RU365090"/>
    </source>
</evidence>
<dbReference type="Pfam" id="PF03453">
    <property type="entry name" value="MoeA_N"/>
    <property type="match status" value="1"/>
</dbReference>
<evidence type="ECO:0000256" key="3">
    <source>
        <dbReference type="ARBA" id="ARBA00010763"/>
    </source>
</evidence>
<dbReference type="Gene3D" id="2.170.190.11">
    <property type="entry name" value="Molybdopterin biosynthesis moea protein, domain 3"/>
    <property type="match status" value="1"/>
</dbReference>
<dbReference type="SUPFAM" id="SSF63882">
    <property type="entry name" value="MoeA N-terminal region -like"/>
    <property type="match status" value="1"/>
</dbReference>
<keyword evidence="9 11" id="KW-0808">Transferase</keyword>
<dbReference type="CDD" id="cd00887">
    <property type="entry name" value="MoeA"/>
    <property type="match status" value="1"/>
</dbReference>
<comment type="catalytic activity">
    <reaction evidence="8">
        <text>adenylyl-molybdopterin + molybdate = Mo-molybdopterin + AMP + H(+)</text>
        <dbReference type="Rhea" id="RHEA:35047"/>
        <dbReference type="ChEBI" id="CHEBI:15378"/>
        <dbReference type="ChEBI" id="CHEBI:36264"/>
        <dbReference type="ChEBI" id="CHEBI:62727"/>
        <dbReference type="ChEBI" id="CHEBI:71302"/>
        <dbReference type="ChEBI" id="CHEBI:456215"/>
        <dbReference type="EC" id="2.10.1.1"/>
    </reaction>
</comment>
<dbReference type="EC" id="2.10.1.1" evidence="4 9"/>
<sequence length="420" mass="46113">MEGISVEQAVEQILQHTPVINETEETELNKAGGRVLAQDMVAGFDNPPFDRSPVDGYTCKAEDLAGATKEHPVRLKVMEEIDAGQYSEREIQQGQAVRIMTGAAIPNGCNCCIYQEDTDYGEDTVEVYSEQKRWSNYCFSGEDFKKGTTLLKKGTHIGYVEAAILAGMGVAKVPVYRQPRIVLLTTGDEVVEPGIPLPKGKIYNSNMTMLSARLRELGIESFHMEAVKDDPTVMSEKLKEAAKVADMIITTGGVSVGKKDIMHESLRLMGAERIFWRVKMKPGMPTLFSAYKKTSDITATDHCASEREIPIISLSGNPFGVAVSIELLIRPALEKMMQDPSIGLKEVNGIMADNFEKGIKGRRFIRAYLENGKFHLPNGLHSNGVLSSMAGCNCLIDTKTMENQESRSLNAGDKVGAILL</sequence>
<organism evidence="11 12">
    <name type="scientific">Blautia wexlerae</name>
    <dbReference type="NCBI Taxonomy" id="418240"/>
    <lineage>
        <taxon>Bacteria</taxon>
        <taxon>Bacillati</taxon>
        <taxon>Bacillota</taxon>
        <taxon>Clostridia</taxon>
        <taxon>Lachnospirales</taxon>
        <taxon>Lachnospiraceae</taxon>
        <taxon>Blautia</taxon>
    </lineage>
</organism>
<keyword evidence="9" id="KW-0479">Metal-binding</keyword>
<dbReference type="SUPFAM" id="SSF63867">
    <property type="entry name" value="MoeA C-terminal domain-like"/>
    <property type="match status" value="1"/>
</dbReference>
<dbReference type="Gene3D" id="3.90.105.10">
    <property type="entry name" value="Molybdopterin biosynthesis moea protein, domain 2"/>
    <property type="match status" value="1"/>
</dbReference>
<dbReference type="EMBL" id="CYZN01000003">
    <property type="protein sequence ID" value="CUN59867.1"/>
    <property type="molecule type" value="Genomic_DNA"/>
</dbReference>
<accession>A0A173Y9E4</accession>
<feature type="domain" description="MoaB/Mog" evidence="10">
    <location>
        <begin position="182"/>
        <end position="335"/>
    </location>
</feature>
<reference evidence="11 12" key="1">
    <citation type="submission" date="2015-09" db="EMBL/GenBank/DDBJ databases">
        <authorList>
            <consortium name="Pathogen Informatics"/>
        </authorList>
    </citation>
    <scope>NUCLEOTIDE SEQUENCE [LARGE SCALE GENOMIC DNA]</scope>
    <source>
        <strain evidence="11 12">2789STDY5834863</strain>
    </source>
</reference>
<evidence type="ECO:0000256" key="1">
    <source>
        <dbReference type="ARBA" id="ARBA00002901"/>
    </source>
</evidence>
<dbReference type="Gene3D" id="2.40.340.10">
    <property type="entry name" value="MoeA, C-terminal, domain IV"/>
    <property type="match status" value="1"/>
</dbReference>
<dbReference type="eggNOG" id="COG0303">
    <property type="taxonomic scope" value="Bacteria"/>
</dbReference>
<comment type="cofactor">
    <cofactor evidence="9">
        <name>Mg(2+)</name>
        <dbReference type="ChEBI" id="CHEBI:18420"/>
    </cofactor>
</comment>
<dbReference type="InterPro" id="IPR001453">
    <property type="entry name" value="MoaB/Mog_dom"/>
</dbReference>
<evidence type="ECO:0000256" key="6">
    <source>
        <dbReference type="ARBA" id="ARBA00022505"/>
    </source>
</evidence>
<dbReference type="Pfam" id="PF03454">
    <property type="entry name" value="MoeA_C"/>
    <property type="match status" value="1"/>
</dbReference>
<evidence type="ECO:0000256" key="7">
    <source>
        <dbReference type="ARBA" id="ARBA00023150"/>
    </source>
</evidence>
<comment type="function">
    <text evidence="1 9">Catalyzes the insertion of molybdate into adenylated molybdopterin with the concomitant release of AMP.</text>
</comment>
<protein>
    <recommendedName>
        <fullName evidence="5 9">Molybdopterin molybdenumtransferase</fullName>
        <ecNumber evidence="4 9">2.10.1.1</ecNumber>
    </recommendedName>
</protein>
<keyword evidence="7 9" id="KW-0501">Molybdenum cofactor biosynthesis</keyword>
<dbReference type="InterPro" id="IPR038987">
    <property type="entry name" value="MoeA-like"/>
</dbReference>
<keyword evidence="9" id="KW-0460">Magnesium</keyword>
<dbReference type="Proteomes" id="UP000095431">
    <property type="component" value="Unassembled WGS sequence"/>
</dbReference>
<dbReference type="InterPro" id="IPR005111">
    <property type="entry name" value="MoeA_C_domain_IV"/>
</dbReference>
<dbReference type="GO" id="GO:0005829">
    <property type="term" value="C:cytosol"/>
    <property type="evidence" value="ECO:0007669"/>
    <property type="project" value="TreeGrafter"/>
</dbReference>
<evidence type="ECO:0000259" key="10">
    <source>
        <dbReference type="SMART" id="SM00852"/>
    </source>
</evidence>
<dbReference type="GO" id="GO:0006777">
    <property type="term" value="P:Mo-molybdopterin cofactor biosynthetic process"/>
    <property type="evidence" value="ECO:0007669"/>
    <property type="project" value="UniProtKB-UniRule"/>
</dbReference>
<dbReference type="Gene3D" id="3.40.980.10">
    <property type="entry name" value="MoaB/Mog-like domain"/>
    <property type="match status" value="1"/>
</dbReference>
<name>A0A173Y9E4_9FIRM</name>
<evidence type="ECO:0000256" key="4">
    <source>
        <dbReference type="ARBA" id="ARBA00013269"/>
    </source>
</evidence>
<evidence type="ECO:0000256" key="8">
    <source>
        <dbReference type="ARBA" id="ARBA00047317"/>
    </source>
</evidence>
<dbReference type="NCBIfam" id="TIGR00177">
    <property type="entry name" value="molyb_syn"/>
    <property type="match status" value="1"/>
</dbReference>
<dbReference type="UniPathway" id="UPA00344"/>
<dbReference type="GO" id="GO:0061599">
    <property type="term" value="F:molybdopterin molybdotransferase activity"/>
    <property type="evidence" value="ECO:0007669"/>
    <property type="project" value="UniProtKB-UniRule"/>
</dbReference>
<dbReference type="InterPro" id="IPR036135">
    <property type="entry name" value="MoeA_linker/N_sf"/>
</dbReference>
<evidence type="ECO:0000256" key="5">
    <source>
        <dbReference type="ARBA" id="ARBA00021108"/>
    </source>
</evidence>
<dbReference type="SUPFAM" id="SSF53218">
    <property type="entry name" value="Molybdenum cofactor biosynthesis proteins"/>
    <property type="match status" value="1"/>
</dbReference>
<proteinExistence type="inferred from homology"/>
<evidence type="ECO:0000313" key="12">
    <source>
        <dbReference type="Proteomes" id="UP000095431"/>
    </source>
</evidence>
<comment type="similarity">
    <text evidence="3 9">Belongs to the MoeA family.</text>
</comment>
<dbReference type="NCBIfam" id="NF045515">
    <property type="entry name" value="Glp_gephyrin"/>
    <property type="match status" value="1"/>
</dbReference>
<dbReference type="InterPro" id="IPR005110">
    <property type="entry name" value="MoeA_linker/N"/>
</dbReference>
<comment type="pathway">
    <text evidence="2 9">Cofactor biosynthesis; molybdopterin biosynthesis.</text>
</comment>
<dbReference type="SMART" id="SM00852">
    <property type="entry name" value="MoCF_biosynth"/>
    <property type="match status" value="1"/>
</dbReference>
<dbReference type="AlphaFoldDB" id="A0A173Y9E4"/>
<dbReference type="PANTHER" id="PTHR10192:SF5">
    <property type="entry name" value="GEPHYRIN"/>
    <property type="match status" value="1"/>
</dbReference>
<dbReference type="RefSeq" id="WP_055053032.1">
    <property type="nucleotide sequence ID" value="NZ_BTHH01000002.1"/>
</dbReference>
<dbReference type="PANTHER" id="PTHR10192">
    <property type="entry name" value="MOLYBDOPTERIN BIOSYNTHESIS PROTEIN"/>
    <property type="match status" value="1"/>
</dbReference>
<evidence type="ECO:0000313" key="11">
    <source>
        <dbReference type="EMBL" id="CUN59867.1"/>
    </source>
</evidence>
<gene>
    <name evidence="11" type="primary">moeA</name>
    <name evidence="11" type="ORF">ERS852478_00578</name>
</gene>
<dbReference type="Pfam" id="PF00994">
    <property type="entry name" value="MoCF_biosynth"/>
    <property type="match status" value="1"/>
</dbReference>
<dbReference type="InterPro" id="IPR036688">
    <property type="entry name" value="MoeA_C_domain_IV_sf"/>
</dbReference>
<dbReference type="GO" id="GO:0046872">
    <property type="term" value="F:metal ion binding"/>
    <property type="evidence" value="ECO:0007669"/>
    <property type="project" value="UniProtKB-UniRule"/>
</dbReference>
<keyword evidence="6 9" id="KW-0500">Molybdenum</keyword>
<evidence type="ECO:0000256" key="2">
    <source>
        <dbReference type="ARBA" id="ARBA00005046"/>
    </source>
</evidence>
<dbReference type="InterPro" id="IPR036425">
    <property type="entry name" value="MoaB/Mog-like_dom_sf"/>
</dbReference>